<evidence type="ECO:0000313" key="1">
    <source>
        <dbReference type="EMBL" id="MFC4347272.1"/>
    </source>
</evidence>
<dbReference type="PIRSF" id="PIRSF028139">
    <property type="entry name" value="DOPA-diox_rel_Mll2280"/>
    <property type="match status" value="1"/>
</dbReference>
<dbReference type="RefSeq" id="WP_068149574.1">
    <property type="nucleotide sequence ID" value="NZ_JBHSCR010000003.1"/>
</dbReference>
<dbReference type="Proteomes" id="UP001595776">
    <property type="component" value="Unassembled WGS sequence"/>
</dbReference>
<dbReference type="InterPro" id="IPR014980">
    <property type="entry name" value="DOPA_dioxygen"/>
</dbReference>
<evidence type="ECO:0000313" key="2">
    <source>
        <dbReference type="Proteomes" id="UP001595776"/>
    </source>
</evidence>
<gene>
    <name evidence="1" type="ORF">ACFO5Q_05385</name>
</gene>
<dbReference type="PANTHER" id="PTHR36423">
    <property type="entry name" value="AFR070WP"/>
    <property type="match status" value="1"/>
</dbReference>
<keyword evidence="2" id="KW-1185">Reference proteome</keyword>
<dbReference type="SUPFAM" id="SSF143410">
    <property type="entry name" value="DOPA-like"/>
    <property type="match status" value="1"/>
</dbReference>
<organism evidence="1 2">
    <name type="scientific">Kordiimonas lipolytica</name>
    <dbReference type="NCBI Taxonomy" id="1662421"/>
    <lineage>
        <taxon>Bacteria</taxon>
        <taxon>Pseudomonadati</taxon>
        <taxon>Pseudomonadota</taxon>
        <taxon>Alphaproteobacteria</taxon>
        <taxon>Kordiimonadales</taxon>
        <taxon>Kordiimonadaceae</taxon>
        <taxon>Kordiimonas</taxon>
    </lineage>
</organism>
<dbReference type="EMBL" id="JBHSCR010000003">
    <property type="protein sequence ID" value="MFC4347272.1"/>
    <property type="molecule type" value="Genomic_DNA"/>
</dbReference>
<sequence length="110" mass="12305">MITNPSICHAHVYFDVGMTHVATNVCRRAAEKFSLQMGRVHQKPVGPHSKPSCQLIIPLPKLETVLPWLDHHRQGLSVLIHSVTGDDLADHTDGCFWLGTPHPLKLNIFQ</sequence>
<dbReference type="InterPro" id="IPR023389">
    <property type="entry name" value="DOPA-like_sf"/>
</dbReference>
<proteinExistence type="predicted"/>
<dbReference type="Pfam" id="PF08883">
    <property type="entry name" value="DOPA_dioxygen"/>
    <property type="match status" value="1"/>
</dbReference>
<dbReference type="PANTHER" id="PTHR36423:SF2">
    <property type="entry name" value="AFR070WP"/>
    <property type="match status" value="1"/>
</dbReference>
<reference evidence="2" key="1">
    <citation type="journal article" date="2019" name="Int. J. Syst. Evol. Microbiol.">
        <title>The Global Catalogue of Microorganisms (GCM) 10K type strain sequencing project: providing services to taxonomists for standard genome sequencing and annotation.</title>
        <authorList>
            <consortium name="The Broad Institute Genomics Platform"/>
            <consortium name="The Broad Institute Genome Sequencing Center for Infectious Disease"/>
            <person name="Wu L."/>
            <person name="Ma J."/>
        </authorList>
    </citation>
    <scope>NUCLEOTIDE SEQUENCE [LARGE SCALE GENOMIC DNA]</scope>
    <source>
        <strain evidence="2">CGMCC 1.15304</strain>
    </source>
</reference>
<comment type="caution">
    <text evidence="1">The sequence shown here is derived from an EMBL/GenBank/DDBJ whole genome shotgun (WGS) entry which is preliminary data.</text>
</comment>
<name>A0ABV8U7U0_9PROT</name>
<protein>
    <submittedName>
        <fullName evidence="1">DOPA 4,5-dioxygenase family protein</fullName>
    </submittedName>
</protein>
<accession>A0ABV8U7U0</accession>
<dbReference type="Gene3D" id="3.30.70.1240">
    <property type="entry name" value="DOPA-like domains"/>
    <property type="match status" value="1"/>
</dbReference>